<protein>
    <submittedName>
        <fullName evidence="2">ATP synthase F0 subunit 8</fullName>
    </submittedName>
</protein>
<reference evidence="2" key="1">
    <citation type="journal article" date="2015" name="Methods Ecol Evol 6">
        <title>Validating the power of mitochondrial metagenomics for community ecology and phylogenetics of complex assemblages.</title>
        <authorList>
            <person name="Gomez-Rodriguez C."/>
            <person name="Crampton-Platt A."/>
            <person name="Timmermans M.J.T.N."/>
            <person name="Baselga A."/>
            <person name="Vogler A.P."/>
        </authorList>
    </citation>
    <scope>NUCLEOTIDE SEQUENCE</scope>
</reference>
<proteinExistence type="predicted"/>
<sequence length="51" mass="6688">MPQMMPMNWLMLMMYFIMFFYLILNLNYFFIKYQPFKNKIETPKLKFFWKW</sequence>
<evidence type="ECO:0000313" key="2">
    <source>
        <dbReference type="EMBL" id="APX40918.1"/>
    </source>
</evidence>
<keyword evidence="2" id="KW-0496">Mitochondrion</keyword>
<keyword evidence="1" id="KW-0472">Membrane</keyword>
<accession>A0A3G1GSZ7</accession>
<keyword evidence="1" id="KW-0812">Transmembrane</keyword>
<name>A0A3G1GSZ7_9CUCU</name>
<gene>
    <name evidence="2" type="primary">atp8</name>
</gene>
<geneLocation type="mitochondrion" evidence="2"/>
<dbReference type="EMBL" id="KX943506">
    <property type="protein sequence ID" value="APX40918.1"/>
    <property type="molecule type" value="Genomic_DNA"/>
</dbReference>
<feature type="transmembrane region" description="Helical" evidence="1">
    <location>
        <begin position="12"/>
        <end position="31"/>
    </location>
</feature>
<dbReference type="AlphaFoldDB" id="A0A3G1GSZ7"/>
<organism evidence="2">
    <name type="scientific">Phyllotreta cruciferae</name>
    <dbReference type="NCBI Taxonomy" id="224133"/>
    <lineage>
        <taxon>Eukaryota</taxon>
        <taxon>Metazoa</taxon>
        <taxon>Ecdysozoa</taxon>
        <taxon>Arthropoda</taxon>
        <taxon>Hexapoda</taxon>
        <taxon>Insecta</taxon>
        <taxon>Pterygota</taxon>
        <taxon>Neoptera</taxon>
        <taxon>Endopterygota</taxon>
        <taxon>Coleoptera</taxon>
        <taxon>Polyphaga</taxon>
        <taxon>Cucujiformia</taxon>
        <taxon>Chrysomeloidea</taxon>
        <taxon>Chrysomelidae</taxon>
        <taxon>Galerucinae</taxon>
        <taxon>Alticini</taxon>
        <taxon>Phyllotreta</taxon>
    </lineage>
</organism>
<keyword evidence="1" id="KW-1133">Transmembrane helix</keyword>
<evidence type="ECO:0000256" key="1">
    <source>
        <dbReference type="SAM" id="Phobius"/>
    </source>
</evidence>